<dbReference type="Proteomes" id="UP000830326">
    <property type="component" value="Chromosome"/>
</dbReference>
<name>A0ABY4H753_9BACI</name>
<dbReference type="EMBL" id="CP095075">
    <property type="protein sequence ID" value="UOR10273.1"/>
    <property type="molecule type" value="Genomic_DNA"/>
</dbReference>
<accession>A0ABY4H753</accession>
<reference evidence="1" key="1">
    <citation type="submission" date="2022-04" db="EMBL/GenBank/DDBJ databases">
        <title>Halobacillus sp. isolated from saltern.</title>
        <authorList>
            <person name="Won M."/>
            <person name="Lee C.-M."/>
            <person name="Woen H.-Y."/>
            <person name="Kwon S.-W."/>
        </authorList>
    </citation>
    <scope>NUCLEOTIDE SEQUENCE</scope>
    <source>
        <strain evidence="1">SSHM10-5</strain>
    </source>
</reference>
<evidence type="ECO:0000313" key="2">
    <source>
        <dbReference type="Proteomes" id="UP000830326"/>
    </source>
</evidence>
<evidence type="ECO:0000313" key="1">
    <source>
        <dbReference type="EMBL" id="UOR10273.1"/>
    </source>
</evidence>
<proteinExistence type="predicted"/>
<dbReference type="RefSeq" id="WP_245029316.1">
    <property type="nucleotide sequence ID" value="NZ_CP095075.1"/>
</dbReference>
<organism evidence="1 2">
    <name type="scientific">Halobacillus amylolyticus</name>
    <dbReference type="NCBI Taxonomy" id="2932259"/>
    <lineage>
        <taxon>Bacteria</taxon>
        <taxon>Bacillati</taxon>
        <taxon>Bacillota</taxon>
        <taxon>Bacilli</taxon>
        <taxon>Bacillales</taxon>
        <taxon>Bacillaceae</taxon>
        <taxon>Halobacillus</taxon>
    </lineage>
</organism>
<gene>
    <name evidence="1" type="ORF">MUO15_11140</name>
</gene>
<keyword evidence="2" id="KW-1185">Reference proteome</keyword>
<sequence>MGCKYKRFIEEDTAFKDYENLFEAYLARELTTLEKRKIQWLAESEYETVGVIYDLIKELAEKK</sequence>
<protein>
    <submittedName>
        <fullName evidence="1">Uncharacterized protein</fullName>
    </submittedName>
</protein>